<dbReference type="Proteomes" id="UP001460270">
    <property type="component" value="Unassembled WGS sequence"/>
</dbReference>
<evidence type="ECO:0000313" key="4">
    <source>
        <dbReference type="Proteomes" id="UP001460270"/>
    </source>
</evidence>
<feature type="chain" id="PRO_5043586889" description="Reverse transcriptase domain-containing protein" evidence="1">
    <location>
        <begin position="23"/>
        <end position="390"/>
    </location>
</feature>
<keyword evidence="4" id="KW-1185">Reference proteome</keyword>
<dbReference type="EMBL" id="JBBPFD010000021">
    <property type="protein sequence ID" value="KAK7882814.1"/>
    <property type="molecule type" value="Genomic_DNA"/>
</dbReference>
<evidence type="ECO:0000313" key="3">
    <source>
        <dbReference type="EMBL" id="KAK7882814.1"/>
    </source>
</evidence>
<dbReference type="Gene3D" id="3.60.10.10">
    <property type="entry name" value="Endonuclease/exonuclease/phosphatase"/>
    <property type="match status" value="1"/>
</dbReference>
<evidence type="ECO:0000256" key="1">
    <source>
        <dbReference type="SAM" id="SignalP"/>
    </source>
</evidence>
<feature type="signal peptide" evidence="1">
    <location>
        <begin position="1"/>
        <end position="22"/>
    </location>
</feature>
<dbReference type="AlphaFoldDB" id="A0AAW0MYZ4"/>
<comment type="caution">
    <text evidence="3">The sequence shown here is derived from an EMBL/GenBank/DDBJ whole genome shotgun (WGS) entry which is preliminary data.</text>
</comment>
<organism evidence="3 4">
    <name type="scientific">Mugilogobius chulae</name>
    <name type="common">yellowstripe goby</name>
    <dbReference type="NCBI Taxonomy" id="88201"/>
    <lineage>
        <taxon>Eukaryota</taxon>
        <taxon>Metazoa</taxon>
        <taxon>Chordata</taxon>
        <taxon>Craniata</taxon>
        <taxon>Vertebrata</taxon>
        <taxon>Euteleostomi</taxon>
        <taxon>Actinopterygii</taxon>
        <taxon>Neopterygii</taxon>
        <taxon>Teleostei</taxon>
        <taxon>Neoteleostei</taxon>
        <taxon>Acanthomorphata</taxon>
        <taxon>Gobiaria</taxon>
        <taxon>Gobiiformes</taxon>
        <taxon>Gobioidei</taxon>
        <taxon>Gobiidae</taxon>
        <taxon>Gobionellinae</taxon>
        <taxon>Mugilogobius</taxon>
    </lineage>
</organism>
<gene>
    <name evidence="3" type="ORF">WMY93_028988</name>
</gene>
<protein>
    <recommendedName>
        <fullName evidence="2">Reverse transcriptase domain-containing protein</fullName>
    </recommendedName>
</protein>
<dbReference type="Pfam" id="PF00078">
    <property type="entry name" value="RVT_1"/>
    <property type="match status" value="1"/>
</dbReference>
<dbReference type="InterPro" id="IPR036691">
    <property type="entry name" value="Endo/exonu/phosph_ase_sf"/>
</dbReference>
<keyword evidence="1" id="KW-0732">Signal</keyword>
<dbReference type="InterPro" id="IPR000477">
    <property type="entry name" value="RT_dom"/>
</dbReference>
<feature type="domain" description="Reverse transcriptase" evidence="2">
    <location>
        <begin position="209"/>
        <end position="311"/>
    </location>
</feature>
<proteinExistence type="predicted"/>
<reference evidence="4" key="1">
    <citation type="submission" date="2024-04" db="EMBL/GenBank/DDBJ databases">
        <title>Salinicola lusitanus LLJ914,a marine bacterium isolated from the Okinawa Trough.</title>
        <authorList>
            <person name="Li J."/>
        </authorList>
    </citation>
    <scope>NUCLEOTIDE SEQUENCE [LARGE SCALE GENOMIC DNA]</scope>
</reference>
<dbReference type="SUPFAM" id="SSF56672">
    <property type="entry name" value="DNA/RNA polymerases"/>
    <property type="match status" value="1"/>
</dbReference>
<dbReference type="PANTHER" id="PTHR33332">
    <property type="entry name" value="REVERSE TRANSCRIPTASE DOMAIN-CONTAINING PROTEIN"/>
    <property type="match status" value="1"/>
</dbReference>
<name>A0AAW0MYZ4_9GOBI</name>
<accession>A0AAW0MYZ4</accession>
<dbReference type="InterPro" id="IPR043502">
    <property type="entry name" value="DNA/RNA_pol_sf"/>
</dbReference>
<evidence type="ECO:0000259" key="2">
    <source>
        <dbReference type="Pfam" id="PF00078"/>
    </source>
</evidence>
<sequence>MASTWLLSGLILLVALLKLIACLNHGNAAGSVTQRIQYTREFLLQYNVKSPVDNATLSKIQEHKLLPQRKRKRGKKGGVRQRVKRLKHRLPLPTCLLLNAQSLRAKTEELTANLRYLHQYRGACMLAITETWLDENIPSANVEPYGFTAFRLDRDPVVTGKSRGGGVCLLVRNEWCGSVVVRERLCTPHIELLCVSLRPYYLPRGLILWIMNFLCNRVQQVRIGSVLSDKIITNIGSPQGCVLSPLLYILYTNSCTSSYPHRHLVKFADDTALISLLHGDEQEHGPVLSEFISWCDDSHLLLNTAKTKEMIIDFRRDSTHCPTLIKGEVIHTVNEHNGAEVKVHHSLINTLHHVEGFLDVPGHSQKQLILSRRCCWLCPHLHHDGCNVKV</sequence>